<protein>
    <submittedName>
        <fullName evidence="2">Uncharacterized protein</fullName>
    </submittedName>
</protein>
<name>A0A644XNX3_9ZZZZ</name>
<feature type="region of interest" description="Disordered" evidence="1">
    <location>
        <begin position="75"/>
        <end position="95"/>
    </location>
</feature>
<dbReference type="AlphaFoldDB" id="A0A644XNX3"/>
<proteinExistence type="predicted"/>
<evidence type="ECO:0000313" key="2">
    <source>
        <dbReference type="EMBL" id="MPM17839.1"/>
    </source>
</evidence>
<feature type="compositionally biased region" description="Acidic residues" evidence="1">
    <location>
        <begin position="79"/>
        <end position="95"/>
    </location>
</feature>
<dbReference type="EMBL" id="VSSQ01002871">
    <property type="protein sequence ID" value="MPM17839.1"/>
    <property type="molecule type" value="Genomic_DNA"/>
</dbReference>
<evidence type="ECO:0000256" key="1">
    <source>
        <dbReference type="SAM" id="MobiDB-lite"/>
    </source>
</evidence>
<reference evidence="2" key="1">
    <citation type="submission" date="2019-08" db="EMBL/GenBank/DDBJ databases">
        <authorList>
            <person name="Kucharzyk K."/>
            <person name="Murdoch R.W."/>
            <person name="Higgins S."/>
            <person name="Loffler F."/>
        </authorList>
    </citation>
    <scope>NUCLEOTIDE SEQUENCE</scope>
</reference>
<comment type="caution">
    <text evidence="2">The sequence shown here is derived from an EMBL/GenBank/DDBJ whole genome shotgun (WGS) entry which is preliminary data.</text>
</comment>
<gene>
    <name evidence="2" type="ORF">SDC9_64238</name>
</gene>
<sequence>MYCQNLHRTTQVRVCPSTLQVTVVVPDDTALTTPSEEIVATEESLILQAGVPEAPVTLMVKVSPFFVREKSVRLRESVPEEAEVSEEPEEPEGVG</sequence>
<accession>A0A644XNX3</accession>
<organism evidence="2">
    <name type="scientific">bioreactor metagenome</name>
    <dbReference type="NCBI Taxonomy" id="1076179"/>
    <lineage>
        <taxon>unclassified sequences</taxon>
        <taxon>metagenomes</taxon>
        <taxon>ecological metagenomes</taxon>
    </lineage>
</organism>